<feature type="non-terminal residue" evidence="1">
    <location>
        <position position="1"/>
    </location>
</feature>
<comment type="caution">
    <text evidence="1">The sequence shown here is derived from an EMBL/GenBank/DDBJ whole genome shotgun (WGS) entry which is preliminary data.</text>
</comment>
<evidence type="ECO:0000313" key="1">
    <source>
        <dbReference type="EMBL" id="CAG8830289.1"/>
    </source>
</evidence>
<reference evidence="1" key="1">
    <citation type="submission" date="2021-06" db="EMBL/GenBank/DDBJ databases">
        <authorList>
            <person name="Kallberg Y."/>
            <person name="Tangrot J."/>
            <person name="Rosling A."/>
        </authorList>
    </citation>
    <scope>NUCLEOTIDE SEQUENCE</scope>
    <source>
        <strain evidence="1">MA461A</strain>
    </source>
</reference>
<keyword evidence="2" id="KW-1185">Reference proteome</keyword>
<evidence type="ECO:0000313" key="2">
    <source>
        <dbReference type="Proteomes" id="UP000789920"/>
    </source>
</evidence>
<organism evidence="1 2">
    <name type="scientific">Racocetra persica</name>
    <dbReference type="NCBI Taxonomy" id="160502"/>
    <lineage>
        <taxon>Eukaryota</taxon>
        <taxon>Fungi</taxon>
        <taxon>Fungi incertae sedis</taxon>
        <taxon>Mucoromycota</taxon>
        <taxon>Glomeromycotina</taxon>
        <taxon>Glomeromycetes</taxon>
        <taxon>Diversisporales</taxon>
        <taxon>Gigasporaceae</taxon>
        <taxon>Racocetra</taxon>
    </lineage>
</organism>
<proteinExistence type="predicted"/>
<dbReference type="EMBL" id="CAJVQC010098874">
    <property type="protein sequence ID" value="CAG8830289.1"/>
    <property type="molecule type" value="Genomic_DNA"/>
</dbReference>
<dbReference type="Proteomes" id="UP000789920">
    <property type="component" value="Unassembled WGS sequence"/>
</dbReference>
<name>A0ACA9S8N2_9GLOM</name>
<protein>
    <submittedName>
        <fullName evidence="1">397_t:CDS:1</fullName>
    </submittedName>
</protein>
<gene>
    <name evidence="1" type="ORF">RPERSI_LOCUS27759</name>
</gene>
<sequence length="63" mass="7299">NLKQSKLKLSSGNISKENIALGLSEVRAKRKRQLQETLQDDVEMHEIHGEEEATKFFLDLFRT</sequence>
<accession>A0ACA9S8N2</accession>